<dbReference type="Proteomes" id="UP001230649">
    <property type="component" value="Unassembled WGS sequence"/>
</dbReference>
<keyword evidence="2" id="KW-1185">Reference proteome</keyword>
<evidence type="ECO:0000313" key="1">
    <source>
        <dbReference type="EMBL" id="KAJ9091169.1"/>
    </source>
</evidence>
<proteinExistence type="predicted"/>
<name>A0ACC2UWR7_9TREE</name>
<organism evidence="1 2">
    <name type="scientific">Naganishia adeliensis</name>
    <dbReference type="NCBI Taxonomy" id="92952"/>
    <lineage>
        <taxon>Eukaryota</taxon>
        <taxon>Fungi</taxon>
        <taxon>Dikarya</taxon>
        <taxon>Basidiomycota</taxon>
        <taxon>Agaricomycotina</taxon>
        <taxon>Tremellomycetes</taxon>
        <taxon>Filobasidiales</taxon>
        <taxon>Filobasidiaceae</taxon>
        <taxon>Naganishia</taxon>
    </lineage>
</organism>
<sequence>MIPLNPYAQPTDELHRRNLSERLPGPAQTNNRAELMGIIRALETCPFGGDLAVEVRTDSKYCIDCITQYLPIWIRNDFRLSTGEPVKNQDMIVHLLALLNQRGRENGVTFVKVKAHRGDVGNEAADKLATRASGLPSVPDRTDWYTLEDVHRHAVLQRSGRSVFATVQTMVERNRTSGASELVDESDWSGDDESGEDGIDDTEDDGEAVFTDDEEQNGNDVEVDDDDDSETARGDSNDPGGLEEDSDEFDASDVEFDNIVASYQEPETENGTETAPSTCQHVEEVVSVQVELEIDPTWLLSQEEMVALEADFE</sequence>
<evidence type="ECO:0000313" key="2">
    <source>
        <dbReference type="Proteomes" id="UP001230649"/>
    </source>
</evidence>
<dbReference type="EMBL" id="JASBWS010000209">
    <property type="protein sequence ID" value="KAJ9091169.1"/>
    <property type="molecule type" value="Genomic_DNA"/>
</dbReference>
<protein>
    <submittedName>
        <fullName evidence="1">Uncharacterized protein</fullName>
    </submittedName>
</protein>
<gene>
    <name evidence="1" type="ORF">QFC20_007703</name>
</gene>
<comment type="caution">
    <text evidence="1">The sequence shown here is derived from an EMBL/GenBank/DDBJ whole genome shotgun (WGS) entry which is preliminary data.</text>
</comment>
<reference evidence="1" key="1">
    <citation type="submission" date="2023-04" db="EMBL/GenBank/DDBJ databases">
        <title>Draft Genome sequencing of Naganishia species isolated from polar environments using Oxford Nanopore Technology.</title>
        <authorList>
            <person name="Leo P."/>
            <person name="Venkateswaran K."/>
        </authorList>
    </citation>
    <scope>NUCLEOTIDE SEQUENCE</scope>
    <source>
        <strain evidence="1">MNA-CCFEE 5262</strain>
    </source>
</reference>
<accession>A0ACC2UWR7</accession>